<protein>
    <recommendedName>
        <fullName evidence="3">Cyanocobalamin reductase (cyanide-eliminating)</fullName>
    </recommendedName>
</protein>
<dbReference type="EMBL" id="HBIO01006292">
    <property type="protein sequence ID" value="CAE0459742.1"/>
    <property type="molecule type" value="Transcribed_RNA"/>
</dbReference>
<feature type="coiled-coil region" evidence="1">
    <location>
        <begin position="82"/>
        <end position="109"/>
    </location>
</feature>
<reference evidence="2" key="1">
    <citation type="submission" date="2021-01" db="EMBL/GenBank/DDBJ databases">
        <authorList>
            <person name="Corre E."/>
            <person name="Pelletier E."/>
            <person name="Niang G."/>
            <person name="Scheremetjew M."/>
            <person name="Finn R."/>
            <person name="Kale V."/>
            <person name="Holt S."/>
            <person name="Cochrane G."/>
            <person name="Meng A."/>
            <person name="Brown T."/>
            <person name="Cohen L."/>
        </authorList>
    </citation>
    <scope>NUCLEOTIDE SEQUENCE</scope>
    <source>
        <strain evidence="2">MM31A-1</strain>
    </source>
</reference>
<evidence type="ECO:0000313" key="2">
    <source>
        <dbReference type="EMBL" id="CAE0459742.1"/>
    </source>
</evidence>
<dbReference type="AlphaFoldDB" id="A0A7S3PYV7"/>
<sequence length="339" mass="38865">MSESLFECLRGQCESQGFDLCHPFHTGWYNTLIEDEGHVKSGVLKKLSVPPPSRFFGDNTTNTSVCNAVLLGNTKKIWPYFLEFLKEKYEEEKQRLSDSEEALKLVLDEPFDKFCTMKLQKIFEEIHKKSSGENGEEFEYDFFWSHGKCNKMKSAGKTNGTSHLITLESDENLMVSMQRAAVVTGHYWHDVDGTKLCIHPKFGTWSSFRAVVLIRNKCEVSFDHELIPKAAPSLLSRPIPDSEIAKAQEVMKVALGLTMNGDTLSTKYGESLCQFLHSTVVEGSDWSKISPSMRSWIHLRDCISLGRSEYRFENPQLLYHYTRDSRILRNELKLIEPEN</sequence>
<gene>
    <name evidence="2" type="ORF">CDEB00056_LOCUS4583</name>
</gene>
<proteinExistence type="predicted"/>
<evidence type="ECO:0008006" key="3">
    <source>
        <dbReference type="Google" id="ProtNLM"/>
    </source>
</evidence>
<keyword evidence="1" id="KW-0175">Coiled coil</keyword>
<evidence type="ECO:0000256" key="1">
    <source>
        <dbReference type="SAM" id="Coils"/>
    </source>
</evidence>
<name>A0A7S3PYV7_9STRA</name>
<accession>A0A7S3PYV7</accession>
<organism evidence="2">
    <name type="scientific">Chaetoceros debilis</name>
    <dbReference type="NCBI Taxonomy" id="122233"/>
    <lineage>
        <taxon>Eukaryota</taxon>
        <taxon>Sar</taxon>
        <taxon>Stramenopiles</taxon>
        <taxon>Ochrophyta</taxon>
        <taxon>Bacillariophyta</taxon>
        <taxon>Coscinodiscophyceae</taxon>
        <taxon>Chaetocerotophycidae</taxon>
        <taxon>Chaetocerotales</taxon>
        <taxon>Chaetocerotaceae</taxon>
        <taxon>Chaetoceros</taxon>
    </lineage>
</organism>